<keyword evidence="2" id="KW-0472">Membrane</keyword>
<feature type="transmembrane region" description="Helical" evidence="2">
    <location>
        <begin position="31"/>
        <end position="58"/>
    </location>
</feature>
<dbReference type="InParanoid" id="A0A077ZSI8"/>
<evidence type="ECO:0000256" key="2">
    <source>
        <dbReference type="SAM" id="Phobius"/>
    </source>
</evidence>
<keyword evidence="2" id="KW-1133">Transmembrane helix</keyword>
<feature type="transmembrane region" description="Helical" evidence="2">
    <location>
        <begin position="70"/>
        <end position="92"/>
    </location>
</feature>
<dbReference type="Proteomes" id="UP000039865">
    <property type="component" value="Unassembled WGS sequence"/>
</dbReference>
<proteinExistence type="predicted"/>
<protein>
    <submittedName>
        <fullName evidence="3">Uncharacterized protein</fullName>
    </submittedName>
</protein>
<dbReference type="AlphaFoldDB" id="A0A077ZSI8"/>
<keyword evidence="4" id="KW-1185">Reference proteome</keyword>
<accession>A0A077ZSI8</accession>
<feature type="region of interest" description="Disordered" evidence="1">
    <location>
        <begin position="174"/>
        <end position="193"/>
    </location>
</feature>
<organism evidence="3 4">
    <name type="scientific">Stylonychia lemnae</name>
    <name type="common">Ciliate</name>
    <dbReference type="NCBI Taxonomy" id="5949"/>
    <lineage>
        <taxon>Eukaryota</taxon>
        <taxon>Sar</taxon>
        <taxon>Alveolata</taxon>
        <taxon>Ciliophora</taxon>
        <taxon>Intramacronucleata</taxon>
        <taxon>Spirotrichea</taxon>
        <taxon>Stichotrichia</taxon>
        <taxon>Sporadotrichida</taxon>
        <taxon>Oxytrichidae</taxon>
        <taxon>Stylonychinae</taxon>
        <taxon>Stylonychia</taxon>
    </lineage>
</organism>
<dbReference type="EMBL" id="CCKQ01000382">
    <property type="protein sequence ID" value="CDW71441.1"/>
    <property type="molecule type" value="Genomic_DNA"/>
</dbReference>
<reference evidence="3 4" key="1">
    <citation type="submission" date="2014-06" db="EMBL/GenBank/DDBJ databases">
        <authorList>
            <person name="Swart Estienne"/>
        </authorList>
    </citation>
    <scope>NUCLEOTIDE SEQUENCE [LARGE SCALE GENOMIC DNA]</scope>
    <source>
        <strain evidence="3 4">130c</strain>
    </source>
</reference>
<gene>
    <name evidence="3" type="primary">Contig10748.g11497</name>
    <name evidence="3" type="ORF">STYLEM_385</name>
</gene>
<evidence type="ECO:0000313" key="3">
    <source>
        <dbReference type="EMBL" id="CDW71441.1"/>
    </source>
</evidence>
<sequence>MICIEYFFPKQPANMDVEQARKLRKGVIPLVVGHVIIACLGMAFVSILTFAAQFFYIALLYSIYMTLRPWLVWFYMVILGFNIASGLFTVFLYDGASFAVYLLILVVYVFFILKIKTDSHDFRNMTVQEHGSHFYLEDGIRHMYNTARQEYQPLRSGGSGQPDNFRAHGQPVFVHNSNPSGRNSRLVDDNEDASYGEPLLQNHYLNQMRAQQNQNNNANRLPYQNNQQQNQPGANAMALGMPLIRALGAHIQQQFQAQQQNQAPQVQQNQGQGRVNMMDRIYDEEQEHFRNNRNR</sequence>
<evidence type="ECO:0000256" key="1">
    <source>
        <dbReference type="SAM" id="MobiDB-lite"/>
    </source>
</evidence>
<evidence type="ECO:0000313" key="4">
    <source>
        <dbReference type="Proteomes" id="UP000039865"/>
    </source>
</evidence>
<keyword evidence="2" id="KW-0812">Transmembrane</keyword>
<feature type="transmembrane region" description="Helical" evidence="2">
    <location>
        <begin position="98"/>
        <end position="115"/>
    </location>
</feature>
<name>A0A077ZSI8_STYLE</name>